<dbReference type="Pfam" id="PF03597">
    <property type="entry name" value="FixS"/>
    <property type="match status" value="1"/>
</dbReference>
<name>A0A316DDV8_9BACL</name>
<evidence type="ECO:0000313" key="2">
    <source>
        <dbReference type="Proteomes" id="UP000245634"/>
    </source>
</evidence>
<sequence length="46" mass="5284">MNAAAWMLVIVCLCMTGASALVIWWSWKTGQFDDTEGIKYRMLQDE</sequence>
<keyword evidence="2" id="KW-1185">Reference proteome</keyword>
<dbReference type="EMBL" id="QGGL01000002">
    <property type="protein sequence ID" value="PWK15886.1"/>
    <property type="molecule type" value="Genomic_DNA"/>
</dbReference>
<proteinExistence type="predicted"/>
<dbReference type="NCBIfam" id="TIGR00847">
    <property type="entry name" value="ccoS"/>
    <property type="match status" value="1"/>
</dbReference>
<evidence type="ECO:0000313" key="1">
    <source>
        <dbReference type="EMBL" id="PWK15886.1"/>
    </source>
</evidence>
<gene>
    <name evidence="1" type="ORF">C7459_102132</name>
</gene>
<organism evidence="1 2">
    <name type="scientific">Tumebacillus permanentifrigoris</name>
    <dbReference type="NCBI Taxonomy" id="378543"/>
    <lineage>
        <taxon>Bacteria</taxon>
        <taxon>Bacillati</taxon>
        <taxon>Bacillota</taxon>
        <taxon>Bacilli</taxon>
        <taxon>Bacillales</taxon>
        <taxon>Alicyclobacillaceae</taxon>
        <taxon>Tumebacillus</taxon>
    </lineage>
</organism>
<dbReference type="Proteomes" id="UP000245634">
    <property type="component" value="Unassembled WGS sequence"/>
</dbReference>
<dbReference type="AlphaFoldDB" id="A0A316DDV8"/>
<dbReference type="InterPro" id="IPR004714">
    <property type="entry name" value="Cyt_oxidase_maturation_cbb3"/>
</dbReference>
<reference evidence="1 2" key="1">
    <citation type="submission" date="2018-05" db="EMBL/GenBank/DDBJ databases">
        <title>Genomic Encyclopedia of Type Strains, Phase IV (KMG-IV): sequencing the most valuable type-strain genomes for metagenomic binning, comparative biology and taxonomic classification.</title>
        <authorList>
            <person name="Goeker M."/>
        </authorList>
    </citation>
    <scope>NUCLEOTIDE SEQUENCE [LARGE SCALE GENOMIC DNA]</scope>
    <source>
        <strain evidence="1 2">DSM 18773</strain>
    </source>
</reference>
<comment type="caution">
    <text evidence="1">The sequence shown here is derived from an EMBL/GenBank/DDBJ whole genome shotgun (WGS) entry which is preliminary data.</text>
</comment>
<accession>A0A316DDV8</accession>
<dbReference type="RefSeq" id="WP_109686175.1">
    <property type="nucleotide sequence ID" value="NZ_QGGL01000002.1"/>
</dbReference>
<protein>
    <submittedName>
        <fullName evidence="1">Cbb3-type cytochrome oxidase maturation protein</fullName>
    </submittedName>
</protein>
<dbReference type="OrthoDB" id="9802763at2"/>